<evidence type="ECO:0008006" key="3">
    <source>
        <dbReference type="Google" id="ProtNLM"/>
    </source>
</evidence>
<accession>A0ABQ6HPI1</accession>
<reference evidence="2" key="1">
    <citation type="journal article" date="2019" name="Int. J. Syst. Evol. Microbiol.">
        <title>The Global Catalogue of Microorganisms (GCM) 10K type strain sequencing project: providing services to taxonomists for standard genome sequencing and annotation.</title>
        <authorList>
            <consortium name="The Broad Institute Genomics Platform"/>
            <consortium name="The Broad Institute Genome Sequencing Center for Infectious Disease"/>
            <person name="Wu L."/>
            <person name="Ma J."/>
        </authorList>
    </citation>
    <scope>NUCLEOTIDE SEQUENCE [LARGE SCALE GENOMIC DNA]</scope>
    <source>
        <strain evidence="2">NBRC 105830</strain>
    </source>
</reference>
<organism evidence="1 2">
    <name type="scientific">Arsenicicoccus piscis</name>
    <dbReference type="NCBI Taxonomy" id="673954"/>
    <lineage>
        <taxon>Bacteria</taxon>
        <taxon>Bacillati</taxon>
        <taxon>Actinomycetota</taxon>
        <taxon>Actinomycetes</taxon>
        <taxon>Micrococcales</taxon>
        <taxon>Intrasporangiaceae</taxon>
        <taxon>Arsenicicoccus</taxon>
    </lineage>
</organism>
<dbReference type="InterPro" id="IPR029033">
    <property type="entry name" value="His_PPase_superfam"/>
</dbReference>
<dbReference type="InterPro" id="IPR013078">
    <property type="entry name" value="His_Pase_superF_clade-1"/>
</dbReference>
<dbReference type="CDD" id="cd07067">
    <property type="entry name" value="HP_PGM_like"/>
    <property type="match status" value="1"/>
</dbReference>
<evidence type="ECO:0000313" key="1">
    <source>
        <dbReference type="EMBL" id="GMA20262.1"/>
    </source>
</evidence>
<keyword evidence="2" id="KW-1185">Reference proteome</keyword>
<evidence type="ECO:0000313" key="2">
    <source>
        <dbReference type="Proteomes" id="UP001157109"/>
    </source>
</evidence>
<dbReference type="SMART" id="SM00855">
    <property type="entry name" value="PGAM"/>
    <property type="match status" value="1"/>
</dbReference>
<name>A0ABQ6HPI1_9MICO</name>
<dbReference type="SUPFAM" id="SSF53254">
    <property type="entry name" value="Phosphoglycerate mutase-like"/>
    <property type="match status" value="1"/>
</dbReference>
<protein>
    <recommendedName>
        <fullName evidence="3">Histidine phosphatase family protein</fullName>
    </recommendedName>
</protein>
<dbReference type="PANTHER" id="PTHR48100:SF1">
    <property type="entry name" value="HISTIDINE PHOSPHATASE FAMILY PROTEIN-RELATED"/>
    <property type="match status" value="1"/>
</dbReference>
<proteinExistence type="predicted"/>
<sequence length="213" mass="22706">MASVSDLQCAATLHVARHGDAEYDVQGMITDEGGWLSELGREQVRALAERLAADPAVAVGAVYSSTLERAVESGELAASVLGLENTVVAGLQEYSVGDLVGRRYSDPDVAVVFEAWLDGDLDASFPGAEDGHQVLARVRAALEEIVDANRGRHVLVFSHGGVMSLVLPRLAQNVRDDYARKNFLPNAVPAVVRADADGWVVDSWPGTTDPRSV</sequence>
<dbReference type="Proteomes" id="UP001157109">
    <property type="component" value="Unassembled WGS sequence"/>
</dbReference>
<dbReference type="Pfam" id="PF00300">
    <property type="entry name" value="His_Phos_1"/>
    <property type="match status" value="1"/>
</dbReference>
<gene>
    <name evidence="1" type="ORF">GCM10025862_22830</name>
</gene>
<dbReference type="Gene3D" id="3.40.50.1240">
    <property type="entry name" value="Phosphoglycerate mutase-like"/>
    <property type="match status" value="1"/>
</dbReference>
<dbReference type="PANTHER" id="PTHR48100">
    <property type="entry name" value="BROAD-SPECIFICITY PHOSPHATASE YOR283W-RELATED"/>
    <property type="match status" value="1"/>
</dbReference>
<comment type="caution">
    <text evidence="1">The sequence shown here is derived from an EMBL/GenBank/DDBJ whole genome shotgun (WGS) entry which is preliminary data.</text>
</comment>
<dbReference type="EMBL" id="BSUJ01000001">
    <property type="protein sequence ID" value="GMA20262.1"/>
    <property type="molecule type" value="Genomic_DNA"/>
</dbReference>
<dbReference type="InterPro" id="IPR050275">
    <property type="entry name" value="PGM_Phosphatase"/>
</dbReference>